<proteinExistence type="predicted"/>
<accession>A0A6B0R7B5</accession>
<dbReference type="EMBL" id="VBQZ03000030">
    <property type="protein sequence ID" value="MXQ86079.1"/>
    <property type="molecule type" value="Genomic_DNA"/>
</dbReference>
<feature type="chain" id="PRO_5025587249" evidence="2">
    <location>
        <begin position="23"/>
        <end position="108"/>
    </location>
</feature>
<evidence type="ECO:0000256" key="1">
    <source>
        <dbReference type="SAM" id="MobiDB-lite"/>
    </source>
</evidence>
<dbReference type="AlphaFoldDB" id="A0A6B0R7B5"/>
<keyword evidence="4" id="KW-1185">Reference proteome</keyword>
<sequence length="108" mass="12174">MRRLYSWTSLTALPIVFKVTRSQQCGKGRMRGGSSMIVIRSHVFSSTGSHYDLPNSSVSMIDYKAYKKSFCIYAQIPAKESPYDAAQNDQGNDVGEKLQKDKRNALFN</sequence>
<keyword evidence="2" id="KW-0732">Signal</keyword>
<dbReference type="Proteomes" id="UP000322234">
    <property type="component" value="Unassembled WGS sequence"/>
</dbReference>
<name>A0A6B0R7B5_9CETA</name>
<reference evidence="3" key="1">
    <citation type="submission" date="2019-10" db="EMBL/GenBank/DDBJ databases">
        <title>The sequence and de novo assembly of the wild yak genome.</title>
        <authorList>
            <person name="Liu Y."/>
        </authorList>
    </citation>
    <scope>NUCLEOTIDE SEQUENCE [LARGE SCALE GENOMIC DNA]</scope>
    <source>
        <strain evidence="3">WY2019</strain>
    </source>
</reference>
<protein>
    <submittedName>
        <fullName evidence="3">Uncharacterized protein</fullName>
    </submittedName>
</protein>
<feature type="signal peptide" evidence="2">
    <location>
        <begin position="1"/>
        <end position="22"/>
    </location>
</feature>
<feature type="compositionally biased region" description="Basic and acidic residues" evidence="1">
    <location>
        <begin position="94"/>
        <end position="108"/>
    </location>
</feature>
<evidence type="ECO:0000313" key="4">
    <source>
        <dbReference type="Proteomes" id="UP000322234"/>
    </source>
</evidence>
<organism evidence="3 4">
    <name type="scientific">Bos mutus</name>
    <name type="common">wild yak</name>
    <dbReference type="NCBI Taxonomy" id="72004"/>
    <lineage>
        <taxon>Eukaryota</taxon>
        <taxon>Metazoa</taxon>
        <taxon>Chordata</taxon>
        <taxon>Craniata</taxon>
        <taxon>Vertebrata</taxon>
        <taxon>Euteleostomi</taxon>
        <taxon>Mammalia</taxon>
        <taxon>Eutheria</taxon>
        <taxon>Laurasiatheria</taxon>
        <taxon>Artiodactyla</taxon>
        <taxon>Ruminantia</taxon>
        <taxon>Pecora</taxon>
        <taxon>Bovidae</taxon>
        <taxon>Bovinae</taxon>
        <taxon>Bos</taxon>
    </lineage>
</organism>
<feature type="region of interest" description="Disordered" evidence="1">
    <location>
        <begin position="83"/>
        <end position="108"/>
    </location>
</feature>
<gene>
    <name evidence="3" type="ORF">E5288_WYG002098</name>
</gene>
<evidence type="ECO:0000313" key="3">
    <source>
        <dbReference type="EMBL" id="MXQ86079.1"/>
    </source>
</evidence>
<evidence type="ECO:0000256" key="2">
    <source>
        <dbReference type="SAM" id="SignalP"/>
    </source>
</evidence>
<comment type="caution">
    <text evidence="3">The sequence shown here is derived from an EMBL/GenBank/DDBJ whole genome shotgun (WGS) entry which is preliminary data.</text>
</comment>